<comment type="caution">
    <text evidence="1">The sequence shown here is derived from an EMBL/GenBank/DDBJ whole genome shotgun (WGS) entry which is preliminary data.</text>
</comment>
<dbReference type="Proteomes" id="UP000276133">
    <property type="component" value="Unassembled WGS sequence"/>
</dbReference>
<evidence type="ECO:0000313" key="2">
    <source>
        <dbReference type="Proteomes" id="UP000276133"/>
    </source>
</evidence>
<dbReference type="AlphaFoldDB" id="A0A3M7QDF0"/>
<reference evidence="1 2" key="1">
    <citation type="journal article" date="2018" name="Sci. Rep.">
        <title>Genomic signatures of local adaptation to the degree of environmental predictability in rotifers.</title>
        <authorList>
            <person name="Franch-Gras L."/>
            <person name="Hahn C."/>
            <person name="Garcia-Roger E.M."/>
            <person name="Carmona M.J."/>
            <person name="Serra M."/>
            <person name="Gomez A."/>
        </authorList>
    </citation>
    <scope>NUCLEOTIDE SEQUENCE [LARGE SCALE GENOMIC DNA]</scope>
    <source>
        <strain evidence="1">HYR1</strain>
    </source>
</reference>
<accession>A0A3M7QDF0</accession>
<proteinExistence type="predicted"/>
<dbReference type="OrthoDB" id="6782894at2759"/>
<evidence type="ECO:0000313" key="1">
    <source>
        <dbReference type="EMBL" id="RNA09400.1"/>
    </source>
</evidence>
<name>A0A3M7QDF0_BRAPC</name>
<protein>
    <submittedName>
        <fullName evidence="1">Uncharacterized protein</fullName>
    </submittedName>
</protein>
<keyword evidence="2" id="KW-1185">Reference proteome</keyword>
<sequence length="175" mass="20558">MLQNSSSIDEFNQNLEDMVTIFCQPKLSQLLLRSLVRMNKEITIRNYEWLNQLFKKFDRKFLITSKESGIEDLYFPNDMSKNYISDSPFTNSLSNIEVNFSSLLEETWSLGDQEQKNKEFIFKKYIFSLYTSSSKLFFKSHMSVLIEDRSLEECTLKLGSFLANTLPYEILACLD</sequence>
<dbReference type="EMBL" id="REGN01006471">
    <property type="protein sequence ID" value="RNA09400.1"/>
    <property type="molecule type" value="Genomic_DNA"/>
</dbReference>
<gene>
    <name evidence="1" type="ORF">BpHYR1_023783</name>
</gene>
<organism evidence="1 2">
    <name type="scientific">Brachionus plicatilis</name>
    <name type="common">Marine rotifer</name>
    <name type="synonym">Brachionus muelleri</name>
    <dbReference type="NCBI Taxonomy" id="10195"/>
    <lineage>
        <taxon>Eukaryota</taxon>
        <taxon>Metazoa</taxon>
        <taxon>Spiralia</taxon>
        <taxon>Gnathifera</taxon>
        <taxon>Rotifera</taxon>
        <taxon>Eurotatoria</taxon>
        <taxon>Monogononta</taxon>
        <taxon>Pseudotrocha</taxon>
        <taxon>Ploima</taxon>
        <taxon>Brachionidae</taxon>
        <taxon>Brachionus</taxon>
    </lineage>
</organism>